<gene>
    <name evidence="2" type="ORF">QO016_003961</name>
</gene>
<organism evidence="2 3">
    <name type="scientific">Methylobacterium persicinum</name>
    <dbReference type="NCBI Taxonomy" id="374426"/>
    <lineage>
        <taxon>Bacteria</taxon>
        <taxon>Pseudomonadati</taxon>
        <taxon>Pseudomonadota</taxon>
        <taxon>Alphaproteobacteria</taxon>
        <taxon>Hyphomicrobiales</taxon>
        <taxon>Methylobacteriaceae</taxon>
        <taxon>Methylobacterium</taxon>
    </lineage>
</organism>
<feature type="signal peptide" evidence="1">
    <location>
        <begin position="1"/>
        <end position="27"/>
    </location>
</feature>
<accession>A0ABU0HQ78</accession>
<evidence type="ECO:0000313" key="2">
    <source>
        <dbReference type="EMBL" id="MDQ0444450.1"/>
    </source>
</evidence>
<evidence type="ECO:0000256" key="1">
    <source>
        <dbReference type="SAM" id="SignalP"/>
    </source>
</evidence>
<dbReference type="RefSeq" id="WP_370877600.1">
    <property type="nucleotide sequence ID" value="NZ_BPQX01000042.1"/>
</dbReference>
<reference evidence="2 3" key="1">
    <citation type="submission" date="2023-07" db="EMBL/GenBank/DDBJ databases">
        <title>Genomic Encyclopedia of Type Strains, Phase IV (KMG-IV): sequencing the most valuable type-strain genomes for metagenomic binning, comparative biology and taxonomic classification.</title>
        <authorList>
            <person name="Goeker M."/>
        </authorList>
    </citation>
    <scope>NUCLEOTIDE SEQUENCE [LARGE SCALE GENOMIC DNA]</scope>
    <source>
        <strain evidence="2 3">DSM 19562</strain>
    </source>
</reference>
<dbReference type="Pfam" id="PF06764">
    <property type="entry name" value="DUF1223"/>
    <property type="match status" value="1"/>
</dbReference>
<evidence type="ECO:0008006" key="4">
    <source>
        <dbReference type="Google" id="ProtNLM"/>
    </source>
</evidence>
<protein>
    <recommendedName>
        <fullName evidence="4">DUF1223 domain-containing protein</fullName>
    </recommendedName>
</protein>
<dbReference type="InterPro" id="IPR036249">
    <property type="entry name" value="Thioredoxin-like_sf"/>
</dbReference>
<dbReference type="InterPro" id="IPR010634">
    <property type="entry name" value="DUF1223"/>
</dbReference>
<dbReference type="PANTHER" id="PTHR36057:SF1">
    <property type="entry name" value="LIPOPROTEIN LIPID ATTACHMENT SITE-LIKE PROTEIN, PUTATIVE (DUF1223)-RELATED"/>
    <property type="match status" value="1"/>
</dbReference>
<name>A0ABU0HQ78_9HYPH</name>
<sequence>MRTMTFTGCSPAALVLSILLGVAPAAARPIVVELFTSQSCSSCPPAEALLGDLAREGGDILPLAYHVTYWNHLDWRDTYSLPAATQRQHAYAGRLGGGVYTPEAVIDGRTGLVGSQAASVRAAIAAARAGAGAASVPVSLSRDGGLSVRLGAGIGSGTVTLVGFDPRHVTSVARGENAGRTITQANVVRSVAEIGRWTGAAKVLTVPWPAGEAAAVIVQDEDGRIIGAARNGG</sequence>
<dbReference type="PANTHER" id="PTHR36057">
    <property type="match status" value="1"/>
</dbReference>
<proteinExistence type="predicted"/>
<dbReference type="SUPFAM" id="SSF52833">
    <property type="entry name" value="Thioredoxin-like"/>
    <property type="match status" value="1"/>
</dbReference>
<dbReference type="EMBL" id="JAUSVV010000012">
    <property type="protein sequence ID" value="MDQ0444450.1"/>
    <property type="molecule type" value="Genomic_DNA"/>
</dbReference>
<dbReference type="Proteomes" id="UP001236369">
    <property type="component" value="Unassembled WGS sequence"/>
</dbReference>
<keyword evidence="3" id="KW-1185">Reference proteome</keyword>
<comment type="caution">
    <text evidence="2">The sequence shown here is derived from an EMBL/GenBank/DDBJ whole genome shotgun (WGS) entry which is preliminary data.</text>
</comment>
<feature type="chain" id="PRO_5046199973" description="DUF1223 domain-containing protein" evidence="1">
    <location>
        <begin position="28"/>
        <end position="233"/>
    </location>
</feature>
<evidence type="ECO:0000313" key="3">
    <source>
        <dbReference type="Proteomes" id="UP001236369"/>
    </source>
</evidence>
<keyword evidence="1" id="KW-0732">Signal</keyword>